<dbReference type="Proteomes" id="UP000092932">
    <property type="component" value="Chromosome"/>
</dbReference>
<accession>A0A1B2ABZ4</accession>
<keyword evidence="3" id="KW-1185">Reference proteome</keyword>
<dbReference type="PANTHER" id="PTHR43610">
    <property type="entry name" value="BLL6696 PROTEIN"/>
    <property type="match status" value="1"/>
</dbReference>
<sequence>MDRQPVLEGERLRLRPLRADDWDALFAVASDPELWAGHPAHDRWQEPVFREYFGNALRNAGALVVIDKGTGQIAGASQFYDYQPDEDGRGPSVEIGFTFLARSHWGGGTNREMKRLMLAHALSQVNYVRFRVGETNLRSRTAMERIGGRLTERRQQEIKAGQPSTNVYFEIDRAEFARGPLNR</sequence>
<name>A0A1B2ABZ4_9SPHN</name>
<dbReference type="Pfam" id="PF13302">
    <property type="entry name" value="Acetyltransf_3"/>
    <property type="match status" value="1"/>
</dbReference>
<evidence type="ECO:0000313" key="2">
    <source>
        <dbReference type="EMBL" id="ANY19657.1"/>
    </source>
</evidence>
<dbReference type="AlphaFoldDB" id="A0A1B2ABZ4"/>
<reference evidence="2 3" key="1">
    <citation type="submission" date="2016-07" db="EMBL/GenBank/DDBJ databases">
        <title>Complete genome sequence of Altererythrobacter dongtanensis KCTC 22672, a type strain with esterase isolated from tidal flat.</title>
        <authorList>
            <person name="Cheng H."/>
            <person name="Wu Y.-H."/>
            <person name="Zhou P."/>
            <person name="Huo Y.-Y."/>
            <person name="Wang C.-S."/>
            <person name="Xu X.-W."/>
        </authorList>
    </citation>
    <scope>NUCLEOTIDE SEQUENCE [LARGE SCALE GENOMIC DNA]</scope>
    <source>
        <strain evidence="2 3">KCTC 22672</strain>
    </source>
</reference>
<dbReference type="InterPro" id="IPR000182">
    <property type="entry name" value="GNAT_dom"/>
</dbReference>
<dbReference type="RefSeq" id="WP_067677237.1">
    <property type="nucleotide sequence ID" value="NZ_CP016591.1"/>
</dbReference>
<dbReference type="PROSITE" id="PS51186">
    <property type="entry name" value="GNAT"/>
    <property type="match status" value="1"/>
</dbReference>
<protein>
    <recommendedName>
        <fullName evidence="1">N-acetyltransferase domain-containing protein</fullName>
    </recommendedName>
</protein>
<feature type="domain" description="N-acetyltransferase" evidence="1">
    <location>
        <begin position="12"/>
        <end position="174"/>
    </location>
</feature>
<organism evidence="2 3">
    <name type="scientific">Tsuneonella dongtanensis</name>
    <dbReference type="NCBI Taxonomy" id="692370"/>
    <lineage>
        <taxon>Bacteria</taxon>
        <taxon>Pseudomonadati</taxon>
        <taxon>Pseudomonadota</taxon>
        <taxon>Alphaproteobacteria</taxon>
        <taxon>Sphingomonadales</taxon>
        <taxon>Erythrobacteraceae</taxon>
        <taxon>Tsuneonella</taxon>
    </lineage>
</organism>
<proteinExistence type="predicted"/>
<dbReference type="STRING" id="692370.A6F68_01139"/>
<evidence type="ECO:0000313" key="3">
    <source>
        <dbReference type="Proteomes" id="UP000092932"/>
    </source>
</evidence>
<gene>
    <name evidence="2" type="ORF">A6F68_01139</name>
</gene>
<dbReference type="GO" id="GO:0016747">
    <property type="term" value="F:acyltransferase activity, transferring groups other than amino-acyl groups"/>
    <property type="evidence" value="ECO:0007669"/>
    <property type="project" value="InterPro"/>
</dbReference>
<dbReference type="KEGG" id="ado:A6F68_01139"/>
<dbReference type="PATRIC" id="fig|692370.5.peg.1155"/>
<evidence type="ECO:0000259" key="1">
    <source>
        <dbReference type="PROSITE" id="PS51186"/>
    </source>
</evidence>
<dbReference type="InterPro" id="IPR016181">
    <property type="entry name" value="Acyl_CoA_acyltransferase"/>
</dbReference>
<dbReference type="EMBL" id="CP016591">
    <property type="protein sequence ID" value="ANY19657.1"/>
    <property type="molecule type" value="Genomic_DNA"/>
</dbReference>
<dbReference type="OrthoDB" id="9801656at2"/>
<dbReference type="Gene3D" id="3.40.630.30">
    <property type="match status" value="1"/>
</dbReference>
<dbReference type="PANTHER" id="PTHR43610:SF1">
    <property type="entry name" value="N-ACETYLTRANSFERASE DOMAIN-CONTAINING PROTEIN"/>
    <property type="match status" value="1"/>
</dbReference>
<dbReference type="SUPFAM" id="SSF55729">
    <property type="entry name" value="Acyl-CoA N-acyltransferases (Nat)"/>
    <property type="match status" value="1"/>
</dbReference>